<evidence type="ECO:0000313" key="4">
    <source>
        <dbReference type="Proteomes" id="UP001649381"/>
    </source>
</evidence>
<dbReference type="Gene3D" id="1.10.4030.10">
    <property type="entry name" value="Porin chaperone SurA, peptide-binding domain"/>
    <property type="match status" value="1"/>
</dbReference>
<accession>A0ABS9H380</accession>
<evidence type="ECO:0000256" key="1">
    <source>
        <dbReference type="SAM" id="MobiDB-lite"/>
    </source>
</evidence>
<gene>
    <name evidence="3" type="ORF">L2716_16905</name>
</gene>
<organism evidence="3 4">
    <name type="scientific">Pseudalkalibacillus berkeleyi</name>
    <dbReference type="NCBI Taxonomy" id="1069813"/>
    <lineage>
        <taxon>Bacteria</taxon>
        <taxon>Bacillati</taxon>
        <taxon>Bacillota</taxon>
        <taxon>Bacilli</taxon>
        <taxon>Bacillales</taxon>
        <taxon>Fictibacillaceae</taxon>
        <taxon>Pseudalkalibacillus</taxon>
    </lineage>
</organism>
<dbReference type="PROSITE" id="PS51257">
    <property type="entry name" value="PROKAR_LIPOPROTEIN"/>
    <property type="match status" value="1"/>
</dbReference>
<keyword evidence="4" id="KW-1185">Reference proteome</keyword>
<dbReference type="InterPro" id="IPR027304">
    <property type="entry name" value="Trigger_fact/SurA_dom_sf"/>
</dbReference>
<dbReference type="Pfam" id="PF13624">
    <property type="entry name" value="SurA_N_3"/>
    <property type="match status" value="1"/>
</dbReference>
<dbReference type="PANTHER" id="PTHR47245">
    <property type="entry name" value="PEPTIDYLPROLYL ISOMERASE"/>
    <property type="match status" value="1"/>
</dbReference>
<feature type="chain" id="PRO_5046662081" evidence="2">
    <location>
        <begin position="22"/>
        <end position="250"/>
    </location>
</feature>
<dbReference type="SUPFAM" id="SSF109998">
    <property type="entry name" value="Triger factor/SurA peptide-binding domain-like"/>
    <property type="match status" value="1"/>
</dbReference>
<feature type="signal peptide" evidence="2">
    <location>
        <begin position="1"/>
        <end position="21"/>
    </location>
</feature>
<dbReference type="Proteomes" id="UP001649381">
    <property type="component" value="Unassembled WGS sequence"/>
</dbReference>
<dbReference type="RefSeq" id="WP_236338237.1">
    <property type="nucleotide sequence ID" value="NZ_JAKIJS010000003.1"/>
</dbReference>
<evidence type="ECO:0000256" key="2">
    <source>
        <dbReference type="SAM" id="SignalP"/>
    </source>
</evidence>
<feature type="compositionally biased region" description="Basic and acidic residues" evidence="1">
    <location>
        <begin position="24"/>
        <end position="55"/>
    </location>
</feature>
<sequence>MRKIMYGLLVAVFAIALTACGGDEESKDKAQEADKQKAGDKTEQAEKMKEMKKKLEEQQVKEDKVVALVNDSKIKGTEYNRFLERYQMQFQQMGQDPTSKESAKKMKDQIIKSLIDYEIVIQEADKKGYEASSEEVDKQFGDFKSQFKDDKKYQEALKQYDLTEEELKKEIAESIKYTTYVEKEIQVEEVTDQQAKDYYAKIKDSQGDKAPKFEEVKDQIKTQLQNQQKQEKVAEKVKKLKKDADIKVKI</sequence>
<dbReference type="EMBL" id="JAKIJS010000003">
    <property type="protein sequence ID" value="MCF6139408.1"/>
    <property type="molecule type" value="Genomic_DNA"/>
</dbReference>
<evidence type="ECO:0000313" key="3">
    <source>
        <dbReference type="EMBL" id="MCF6139408.1"/>
    </source>
</evidence>
<keyword evidence="2" id="KW-0732">Signal</keyword>
<comment type="caution">
    <text evidence="3">The sequence shown here is derived from an EMBL/GenBank/DDBJ whole genome shotgun (WGS) entry which is preliminary data.</text>
</comment>
<dbReference type="PANTHER" id="PTHR47245:SF2">
    <property type="entry name" value="PEPTIDYL-PROLYL CIS-TRANS ISOMERASE HP_0175-RELATED"/>
    <property type="match status" value="1"/>
</dbReference>
<protein>
    <submittedName>
        <fullName evidence="3">SurA N-terminal domain-containing protein</fullName>
    </submittedName>
</protein>
<name>A0ABS9H380_9BACL</name>
<feature type="region of interest" description="Disordered" evidence="1">
    <location>
        <begin position="23"/>
        <end position="55"/>
    </location>
</feature>
<dbReference type="InterPro" id="IPR050245">
    <property type="entry name" value="PrsA_foldase"/>
</dbReference>
<proteinExistence type="predicted"/>
<reference evidence="3 4" key="1">
    <citation type="submission" date="2022-01" db="EMBL/GenBank/DDBJ databases">
        <title>Alkalihalobacillus sp. EGI L200015, a novel bacterium isolated from a salt lake sediment.</title>
        <authorList>
            <person name="Gao L."/>
            <person name="Fang B.-Z."/>
            <person name="Li W.-J."/>
        </authorList>
    </citation>
    <scope>NUCLEOTIDE SEQUENCE [LARGE SCALE GENOMIC DNA]</scope>
    <source>
        <strain evidence="3 4">KCTC 12718</strain>
    </source>
</reference>